<accession>A0AA35SEE7</accession>
<dbReference type="AlphaFoldDB" id="A0AA35SEE7"/>
<dbReference type="PROSITE" id="PS01179">
    <property type="entry name" value="PID"/>
    <property type="match status" value="1"/>
</dbReference>
<sequence>MAKKLKDLVRNSPLNRRRGGGYAVLESEQKDPFQQGINFHAHYFGSTETTSKHDSPEVQEMVSNAWKKSEKSRFRKVVITIKSSGLSVKDSRTGMKDDYPIYLVSYCGSSHTVDELFFFIHKTKLEKKLMIEFFKLSHSNKVTALTLTLAKAFNIAYKAWMAEKRQRDKESSRGSESPLSVCRQIPAAAVEDYDGGEKGSFLKKMAPGIAGCDGGPYTPPASRKVPLEETHMAKRSGSFGDIPGESAIKNPAVTRAQAHNTVTGSTHTLMLTDDFDREFEQMMQLIEQPDLLTTNLGDQFNWQEVVKFTDPSTDDDL</sequence>
<dbReference type="PANTHER" id="PTHR11232:SF74">
    <property type="entry name" value="PTB DOMAIN-CONTAINING ADAPTER PROTEIN CED-6-LIKE PROTEIN"/>
    <property type="match status" value="1"/>
</dbReference>
<reference evidence="2" key="1">
    <citation type="submission" date="2023-03" db="EMBL/GenBank/DDBJ databases">
        <authorList>
            <person name="Steffen K."/>
            <person name="Cardenas P."/>
        </authorList>
    </citation>
    <scope>NUCLEOTIDE SEQUENCE</scope>
</reference>
<keyword evidence="2" id="KW-0449">Lipoprotein</keyword>
<dbReference type="Proteomes" id="UP001174909">
    <property type="component" value="Unassembled WGS sequence"/>
</dbReference>
<gene>
    <name evidence="2" type="ORF">GBAR_LOCUS15756</name>
</gene>
<protein>
    <submittedName>
        <fullName evidence="2">Low density lipoprotein receptor adapter protein 1-B</fullName>
    </submittedName>
</protein>
<name>A0AA35SEE7_GEOBA</name>
<dbReference type="InterPro" id="IPR011993">
    <property type="entry name" value="PH-like_dom_sf"/>
</dbReference>
<dbReference type="SUPFAM" id="SSF50729">
    <property type="entry name" value="PH domain-like"/>
    <property type="match status" value="1"/>
</dbReference>
<dbReference type="EMBL" id="CASHTH010002288">
    <property type="protein sequence ID" value="CAI8027607.1"/>
    <property type="molecule type" value="Genomic_DNA"/>
</dbReference>
<keyword evidence="2" id="KW-0675">Receptor</keyword>
<dbReference type="PANTHER" id="PTHR11232">
    <property type="entry name" value="PHOSPHOTYROSINE INTERACTION DOMAIN-CONTAINING FAMILY MEMBER"/>
    <property type="match status" value="1"/>
</dbReference>
<evidence type="ECO:0000313" key="3">
    <source>
        <dbReference type="Proteomes" id="UP001174909"/>
    </source>
</evidence>
<dbReference type="InterPro" id="IPR006020">
    <property type="entry name" value="PTB/PI_dom"/>
</dbReference>
<proteinExistence type="predicted"/>
<dbReference type="InterPro" id="IPR051133">
    <property type="entry name" value="Adapter_Engulfment-Domain"/>
</dbReference>
<dbReference type="Gene3D" id="2.30.29.30">
    <property type="entry name" value="Pleckstrin-homology domain (PH domain)/Phosphotyrosine-binding domain (PTB)"/>
    <property type="match status" value="1"/>
</dbReference>
<feature type="domain" description="PID" evidence="1">
    <location>
        <begin position="36"/>
        <end position="93"/>
    </location>
</feature>
<evidence type="ECO:0000259" key="1">
    <source>
        <dbReference type="PROSITE" id="PS01179"/>
    </source>
</evidence>
<evidence type="ECO:0000313" key="2">
    <source>
        <dbReference type="EMBL" id="CAI8027607.1"/>
    </source>
</evidence>
<comment type="caution">
    <text evidence="2">The sequence shown here is derived from an EMBL/GenBank/DDBJ whole genome shotgun (WGS) entry which is preliminary data.</text>
</comment>
<keyword evidence="3" id="KW-1185">Reference proteome</keyword>
<dbReference type="Pfam" id="PF00640">
    <property type="entry name" value="PID"/>
    <property type="match status" value="1"/>
</dbReference>
<organism evidence="2 3">
    <name type="scientific">Geodia barretti</name>
    <name type="common">Barrett's horny sponge</name>
    <dbReference type="NCBI Taxonomy" id="519541"/>
    <lineage>
        <taxon>Eukaryota</taxon>
        <taxon>Metazoa</taxon>
        <taxon>Porifera</taxon>
        <taxon>Demospongiae</taxon>
        <taxon>Heteroscleromorpha</taxon>
        <taxon>Tetractinellida</taxon>
        <taxon>Astrophorina</taxon>
        <taxon>Geodiidae</taxon>
        <taxon>Geodia</taxon>
    </lineage>
</organism>